<dbReference type="GO" id="GO:0009279">
    <property type="term" value="C:cell outer membrane"/>
    <property type="evidence" value="ECO:0007669"/>
    <property type="project" value="UniProtKB-SubCell"/>
</dbReference>
<feature type="domain" description="Trimeric autotransporter adhesin YadA-like C-terminal membrane anchor" evidence="9">
    <location>
        <begin position="371"/>
        <end position="429"/>
    </location>
</feature>
<keyword evidence="3" id="KW-1134">Transmembrane beta strand</keyword>
<evidence type="ECO:0000256" key="6">
    <source>
        <dbReference type="ARBA" id="ARBA00023136"/>
    </source>
</evidence>
<keyword evidence="6" id="KW-0472">Membrane</keyword>
<feature type="signal peptide" evidence="8">
    <location>
        <begin position="1"/>
        <end position="30"/>
    </location>
</feature>
<feature type="chain" id="PRO_5011114299" evidence="8">
    <location>
        <begin position="31"/>
        <end position="429"/>
    </location>
</feature>
<name>A0A158IAC4_CABCO</name>
<dbReference type="InterPro" id="IPR005594">
    <property type="entry name" value="YadA_C"/>
</dbReference>
<dbReference type="EMBL" id="FCNY02000011">
    <property type="protein sequence ID" value="SAL53514.1"/>
    <property type="molecule type" value="Genomic_DNA"/>
</dbReference>
<dbReference type="Pfam" id="PF03895">
    <property type="entry name" value="YadA_anchor"/>
    <property type="match status" value="1"/>
</dbReference>
<evidence type="ECO:0000256" key="4">
    <source>
        <dbReference type="ARBA" id="ARBA00022692"/>
    </source>
</evidence>
<evidence type="ECO:0000313" key="10">
    <source>
        <dbReference type="EMBL" id="SAL53514.1"/>
    </source>
</evidence>
<organism evidence="10 11">
    <name type="scientific">Caballeronia cordobensis</name>
    <name type="common">Burkholderia cordobensis</name>
    <dbReference type="NCBI Taxonomy" id="1353886"/>
    <lineage>
        <taxon>Bacteria</taxon>
        <taxon>Pseudomonadati</taxon>
        <taxon>Pseudomonadota</taxon>
        <taxon>Betaproteobacteria</taxon>
        <taxon>Burkholderiales</taxon>
        <taxon>Burkholderiaceae</taxon>
        <taxon>Caballeronia</taxon>
    </lineage>
</organism>
<evidence type="ECO:0000256" key="3">
    <source>
        <dbReference type="ARBA" id="ARBA00022452"/>
    </source>
</evidence>
<reference evidence="11" key="1">
    <citation type="submission" date="2016-01" db="EMBL/GenBank/DDBJ databases">
        <authorList>
            <person name="Peeters C."/>
        </authorList>
    </citation>
    <scope>NUCLEOTIDE SEQUENCE [LARGE SCALE GENOMIC DNA]</scope>
</reference>
<protein>
    <submittedName>
        <fullName evidence="10">Trimeric autotransporter adhesin, BpaC</fullName>
    </submittedName>
</protein>
<evidence type="ECO:0000256" key="8">
    <source>
        <dbReference type="SAM" id="SignalP"/>
    </source>
</evidence>
<proteinExistence type="predicted"/>
<keyword evidence="4" id="KW-0812">Transmembrane</keyword>
<evidence type="ECO:0000313" key="11">
    <source>
        <dbReference type="Proteomes" id="UP000054740"/>
    </source>
</evidence>
<evidence type="ECO:0000256" key="5">
    <source>
        <dbReference type="ARBA" id="ARBA00022729"/>
    </source>
</evidence>
<dbReference type="Proteomes" id="UP000054740">
    <property type="component" value="Unassembled WGS sequence"/>
</dbReference>
<dbReference type="GO" id="GO:0009986">
    <property type="term" value="C:cell surface"/>
    <property type="evidence" value="ECO:0007669"/>
    <property type="project" value="UniProtKB-SubCell"/>
</dbReference>
<keyword evidence="11" id="KW-1185">Reference proteome</keyword>
<keyword evidence="5 8" id="KW-0732">Signal</keyword>
<gene>
    <name evidence="10" type="ORF">AWB70_04471</name>
</gene>
<dbReference type="AlphaFoldDB" id="A0A158IAC4"/>
<dbReference type="SUPFAM" id="SSF54523">
    <property type="entry name" value="Pili subunits"/>
    <property type="match status" value="1"/>
</dbReference>
<dbReference type="Gene3D" id="3.30.1300.30">
    <property type="entry name" value="GSPII I/J protein-like"/>
    <property type="match status" value="1"/>
</dbReference>
<accession>A0A158IAC4</accession>
<sequence length="429" mass="41160">MKHSFHRPFFFPAASLAVAVSVMWSGASHADVQLGTDPNNVSVTVNDDNGSIGAFEVINGTSAPTTTFSSSLNSTTIKAGSNNLTVSTSGTSVSGNLSAGSISASNISASSLNTTGGISASSLTTTGAVSASSLTTTGAVSASGFTTSGALNAGSVNSTGAISADSITANGAVNAASVNAATVNANAVNTTTVNATGAVNAASFNTTGAVNAGSMNVTGSTALYGATSVRNTFNVATGASSLSVQAASAGLTSGASSLSLDSANQTASLTVTNDAGNTHGLTVGNASTTLSGGTSSTYMTLDDNGVSLANGAGAPVRVSGVADGVAPNDAANVNQLNQVRNQVNAMGARIDSVSKHASAGIAGVTALANIPDVAQGKRFAVGAGVGYYGGQTALAVALKGNINENLRVSAGAGFGGTGATVGSGASFSW</sequence>
<comment type="subcellular location">
    <subcellularLocation>
        <location evidence="2">Cell outer membrane</location>
    </subcellularLocation>
    <subcellularLocation>
        <location evidence="1">Cell surface</location>
    </subcellularLocation>
</comment>
<evidence type="ECO:0000256" key="2">
    <source>
        <dbReference type="ARBA" id="ARBA00004442"/>
    </source>
</evidence>
<keyword evidence="7" id="KW-0998">Cell outer membrane</keyword>
<evidence type="ECO:0000259" key="9">
    <source>
        <dbReference type="Pfam" id="PF03895"/>
    </source>
</evidence>
<dbReference type="InterPro" id="IPR045584">
    <property type="entry name" value="Pilin-like"/>
</dbReference>
<evidence type="ECO:0000256" key="1">
    <source>
        <dbReference type="ARBA" id="ARBA00004241"/>
    </source>
</evidence>
<evidence type="ECO:0000256" key="7">
    <source>
        <dbReference type="ARBA" id="ARBA00023237"/>
    </source>
</evidence>